<dbReference type="InterPro" id="IPR001080">
    <property type="entry name" value="3Fe4S_ferredoxin"/>
</dbReference>
<comment type="caution">
    <text evidence="9">The sequence shown here is derived from an EMBL/GenBank/DDBJ whole genome shotgun (WGS) entry which is preliminary data.</text>
</comment>
<name>A0A1S1LRC7_MYCCH</name>
<dbReference type="PANTHER" id="PTHR36923">
    <property type="entry name" value="FERREDOXIN"/>
    <property type="match status" value="1"/>
</dbReference>
<keyword evidence="2 8" id="KW-0813">Transport</keyword>
<dbReference type="AlphaFoldDB" id="A0A1S1LRC7"/>
<dbReference type="RefSeq" id="WP_057969565.1">
    <property type="nucleotide sequence ID" value="NZ_MLII01000030.1"/>
</dbReference>
<sequence length="73" mass="7541">MDISFEGNVISVDQDLCMGSGYCAREYPTLFQLDGDGVAELNTGVTLGANALHQAESAAQICPAAAIEVLHGA</sequence>
<dbReference type="GO" id="GO:0051538">
    <property type="term" value="F:3 iron, 4 sulfur cluster binding"/>
    <property type="evidence" value="ECO:0007669"/>
    <property type="project" value="UniProtKB-KW"/>
</dbReference>
<dbReference type="PRINTS" id="PR00352">
    <property type="entry name" value="3FE4SFRDOXIN"/>
</dbReference>
<accession>A0A1S1LRC7</accession>
<evidence type="ECO:0000256" key="4">
    <source>
        <dbReference type="ARBA" id="ARBA00022982"/>
    </source>
</evidence>
<dbReference type="GO" id="GO:0005506">
    <property type="term" value="F:iron ion binding"/>
    <property type="evidence" value="ECO:0007669"/>
    <property type="project" value="UniProtKB-UniRule"/>
</dbReference>
<evidence type="ECO:0000313" key="9">
    <source>
        <dbReference type="EMBL" id="OHU58310.1"/>
    </source>
</evidence>
<evidence type="ECO:0000256" key="5">
    <source>
        <dbReference type="ARBA" id="ARBA00023004"/>
    </source>
</evidence>
<evidence type="ECO:0000256" key="2">
    <source>
        <dbReference type="ARBA" id="ARBA00022448"/>
    </source>
</evidence>
<keyword evidence="4 8" id="KW-0249">Electron transport</keyword>
<evidence type="ECO:0000313" key="10">
    <source>
        <dbReference type="Proteomes" id="UP000180043"/>
    </source>
</evidence>
<reference evidence="9 10" key="1">
    <citation type="submission" date="2016-10" db="EMBL/GenBank/DDBJ databases">
        <title>Evaluation of Human, Veterinary and Environmental Mycobacterium chelonae Isolates by Core Genome Phylogenomic Analysis, Targeted Gene Comparison, and Anti-microbial Susceptibility Patterns: A Tale of Mistaken Identities.</title>
        <authorList>
            <person name="Fogelson S.B."/>
            <person name="Camus A.C."/>
            <person name="Lorenz W."/>
            <person name="Vasireddy R."/>
            <person name="Vasireddy S."/>
            <person name="Smith T."/>
            <person name="Brown-Elliott B.A."/>
            <person name="Wallace R.J.Jr."/>
            <person name="Hasan N.A."/>
            <person name="Reischl U."/>
            <person name="Sanchez S."/>
        </authorList>
    </citation>
    <scope>NUCLEOTIDE SEQUENCE [LARGE SCALE GENOMIC DNA]</scope>
    <source>
        <strain evidence="9 10">15515</strain>
    </source>
</reference>
<evidence type="ECO:0000256" key="6">
    <source>
        <dbReference type="ARBA" id="ARBA00023014"/>
    </source>
</evidence>
<proteinExistence type="predicted"/>
<keyword evidence="6 8" id="KW-0411">Iron-sulfur</keyword>
<evidence type="ECO:0000256" key="1">
    <source>
        <dbReference type="ARBA" id="ARBA00001927"/>
    </source>
</evidence>
<dbReference type="SUPFAM" id="SSF54862">
    <property type="entry name" value="4Fe-4S ferredoxins"/>
    <property type="match status" value="1"/>
</dbReference>
<dbReference type="EMBL" id="MLIQ01000013">
    <property type="protein sequence ID" value="OHU58310.1"/>
    <property type="molecule type" value="Genomic_DNA"/>
</dbReference>
<protein>
    <recommendedName>
        <fullName evidence="8">Ferredoxin</fullName>
    </recommendedName>
</protein>
<gene>
    <name evidence="9" type="ORF">BKG82_12060</name>
</gene>
<evidence type="ECO:0000256" key="7">
    <source>
        <dbReference type="ARBA" id="ARBA00023291"/>
    </source>
</evidence>
<dbReference type="Pfam" id="PF13459">
    <property type="entry name" value="Fer4_15"/>
    <property type="match status" value="1"/>
</dbReference>
<evidence type="ECO:0000256" key="8">
    <source>
        <dbReference type="RuleBase" id="RU368020"/>
    </source>
</evidence>
<dbReference type="Gene3D" id="3.30.70.20">
    <property type="match status" value="1"/>
</dbReference>
<dbReference type="GO" id="GO:0009055">
    <property type="term" value="F:electron transfer activity"/>
    <property type="evidence" value="ECO:0007669"/>
    <property type="project" value="UniProtKB-UniRule"/>
</dbReference>
<keyword evidence="5 8" id="KW-0408">Iron</keyword>
<dbReference type="InterPro" id="IPR051269">
    <property type="entry name" value="Fe-S_cluster_ET"/>
</dbReference>
<evidence type="ECO:0000256" key="3">
    <source>
        <dbReference type="ARBA" id="ARBA00022723"/>
    </source>
</evidence>
<dbReference type="PANTHER" id="PTHR36923:SF3">
    <property type="entry name" value="FERREDOXIN"/>
    <property type="match status" value="1"/>
</dbReference>
<organism evidence="9 10">
    <name type="scientific">Mycobacteroides chelonae</name>
    <name type="common">Mycobacterium chelonae</name>
    <dbReference type="NCBI Taxonomy" id="1774"/>
    <lineage>
        <taxon>Bacteria</taxon>
        <taxon>Bacillati</taxon>
        <taxon>Actinomycetota</taxon>
        <taxon>Actinomycetes</taxon>
        <taxon>Mycobacteriales</taxon>
        <taxon>Mycobacteriaceae</taxon>
        <taxon>Mycobacteroides</taxon>
    </lineage>
</organism>
<keyword evidence="7" id="KW-0003">3Fe-4S</keyword>
<comment type="cofactor">
    <cofactor evidence="1">
        <name>[3Fe-4S] cluster</name>
        <dbReference type="ChEBI" id="CHEBI:21137"/>
    </cofactor>
</comment>
<dbReference type="Proteomes" id="UP000180043">
    <property type="component" value="Unassembled WGS sequence"/>
</dbReference>
<comment type="function">
    <text evidence="8">Ferredoxins are iron-sulfur proteins that transfer electrons in a wide variety of metabolic reactions.</text>
</comment>
<keyword evidence="3 8" id="KW-0479">Metal-binding</keyword>